<dbReference type="EMBL" id="AWFB01000012">
    <property type="protein sequence ID" value="RAN34231.1"/>
    <property type="molecule type" value="Genomic_DNA"/>
</dbReference>
<gene>
    <name evidence="2" type="ORF">HY3_01100</name>
</gene>
<evidence type="ECO:0000313" key="3">
    <source>
        <dbReference type="Proteomes" id="UP000249123"/>
    </source>
</evidence>
<proteinExistence type="predicted"/>
<name>A0A8B2PPL7_9PROT</name>
<accession>A0A8B2PPL7</accession>
<comment type="caution">
    <text evidence="2">The sequence shown here is derived from an EMBL/GenBank/DDBJ whole genome shotgun (WGS) entry which is preliminary data.</text>
</comment>
<protein>
    <submittedName>
        <fullName evidence="2">Uncharacterized protein</fullName>
    </submittedName>
</protein>
<organism evidence="2 3">
    <name type="scientific">Hyphomonas pacifica</name>
    <dbReference type="NCBI Taxonomy" id="1280941"/>
    <lineage>
        <taxon>Bacteria</taxon>
        <taxon>Pseudomonadati</taxon>
        <taxon>Pseudomonadota</taxon>
        <taxon>Alphaproteobacteria</taxon>
        <taxon>Hyphomonadales</taxon>
        <taxon>Hyphomonadaceae</taxon>
        <taxon>Hyphomonas</taxon>
    </lineage>
</organism>
<evidence type="ECO:0000256" key="1">
    <source>
        <dbReference type="SAM" id="MobiDB-lite"/>
    </source>
</evidence>
<dbReference type="AlphaFoldDB" id="A0A8B2PPL7"/>
<keyword evidence="3" id="KW-1185">Reference proteome</keyword>
<evidence type="ECO:0000313" key="2">
    <source>
        <dbReference type="EMBL" id="RAN34231.1"/>
    </source>
</evidence>
<dbReference type="Proteomes" id="UP000249123">
    <property type="component" value="Unassembled WGS sequence"/>
</dbReference>
<feature type="region of interest" description="Disordered" evidence="1">
    <location>
        <begin position="1"/>
        <end position="31"/>
    </location>
</feature>
<sequence length="31" mass="3383">MVYPLSRPGTEDISAQGIKRVKSSSHMGHVN</sequence>
<reference evidence="2 3" key="1">
    <citation type="submission" date="2013-04" db="EMBL/GenBank/DDBJ databases">
        <title>Hyphomonas sp. T24B3 Genome Sequencing.</title>
        <authorList>
            <person name="Lai Q."/>
            <person name="Shao Z."/>
        </authorList>
    </citation>
    <scope>NUCLEOTIDE SEQUENCE [LARGE SCALE GENOMIC DNA]</scope>
    <source>
        <strain evidence="2 3">T24B3</strain>
    </source>
</reference>